<protein>
    <submittedName>
        <fullName evidence="1">Uncharacterized protein</fullName>
    </submittedName>
</protein>
<dbReference type="Proteomes" id="UP001595867">
    <property type="component" value="Unassembled WGS sequence"/>
</dbReference>
<proteinExistence type="predicted"/>
<sequence length="160" mass="17850">MDSELDDLEALLDMGFAFRPRPVPAAPATRPQLRVPLLLLILLKCRASRLHWKGLQVLNWAIQSDARMEVLSIVIGGGHVPHMPIVRIEPMLDRAIDLAVGLGYVTFDSGRTVGLTALGKERAQEISRTPVLAPEKKRLMKLSGKITQSRIDLLLEWRSE</sequence>
<accession>A0ABV8JEC4</accession>
<keyword evidence="2" id="KW-1185">Reference proteome</keyword>
<organism evidence="1 2">
    <name type="scientific">Actinoplanes subglobosus</name>
    <dbReference type="NCBI Taxonomy" id="1547892"/>
    <lineage>
        <taxon>Bacteria</taxon>
        <taxon>Bacillati</taxon>
        <taxon>Actinomycetota</taxon>
        <taxon>Actinomycetes</taxon>
        <taxon>Micromonosporales</taxon>
        <taxon>Micromonosporaceae</taxon>
        <taxon>Actinoplanes</taxon>
    </lineage>
</organism>
<evidence type="ECO:0000313" key="1">
    <source>
        <dbReference type="EMBL" id="MFC4072853.1"/>
    </source>
</evidence>
<gene>
    <name evidence="1" type="ORF">ACFO0C_48640</name>
</gene>
<dbReference type="EMBL" id="JBHSBL010000045">
    <property type="protein sequence ID" value="MFC4072853.1"/>
    <property type="molecule type" value="Genomic_DNA"/>
</dbReference>
<reference evidence="2" key="1">
    <citation type="journal article" date="2019" name="Int. J. Syst. Evol. Microbiol.">
        <title>The Global Catalogue of Microorganisms (GCM) 10K type strain sequencing project: providing services to taxonomists for standard genome sequencing and annotation.</title>
        <authorList>
            <consortium name="The Broad Institute Genomics Platform"/>
            <consortium name="The Broad Institute Genome Sequencing Center for Infectious Disease"/>
            <person name="Wu L."/>
            <person name="Ma J."/>
        </authorList>
    </citation>
    <scope>NUCLEOTIDE SEQUENCE [LARGE SCALE GENOMIC DNA]</scope>
    <source>
        <strain evidence="2">TBRC 5832</strain>
    </source>
</reference>
<comment type="caution">
    <text evidence="1">The sequence shown here is derived from an EMBL/GenBank/DDBJ whole genome shotgun (WGS) entry which is preliminary data.</text>
</comment>
<evidence type="ECO:0000313" key="2">
    <source>
        <dbReference type="Proteomes" id="UP001595867"/>
    </source>
</evidence>
<dbReference type="RefSeq" id="WP_378073769.1">
    <property type="nucleotide sequence ID" value="NZ_JBHSBL010000045.1"/>
</dbReference>
<name>A0ABV8JEC4_9ACTN</name>